<feature type="signal peptide" evidence="1">
    <location>
        <begin position="1"/>
        <end position="20"/>
    </location>
</feature>
<comment type="caution">
    <text evidence="2">The sequence shown here is derived from an EMBL/GenBank/DDBJ whole genome shotgun (WGS) entry which is preliminary data.</text>
</comment>
<gene>
    <name evidence="2" type="ORF">LQ564_19665</name>
</gene>
<name>A0ABS8Q9T7_9BURK</name>
<evidence type="ECO:0000256" key="1">
    <source>
        <dbReference type="SAM" id="SignalP"/>
    </source>
</evidence>
<dbReference type="Proteomes" id="UP001179361">
    <property type="component" value="Unassembled WGS sequence"/>
</dbReference>
<reference evidence="2" key="1">
    <citation type="submission" date="2021-11" db="EMBL/GenBank/DDBJ databases">
        <title>The complete genome of Massilia sp sp. G4R7.</title>
        <authorList>
            <person name="Liu L."/>
            <person name="Yue J."/>
            <person name="Yuan J."/>
            <person name="Yang F."/>
            <person name="Li L."/>
        </authorList>
    </citation>
    <scope>NUCLEOTIDE SEQUENCE</scope>
    <source>
        <strain evidence="2">G4R7</strain>
    </source>
</reference>
<feature type="chain" id="PRO_5047449487" evidence="1">
    <location>
        <begin position="21"/>
        <end position="150"/>
    </location>
</feature>
<keyword evidence="3" id="KW-1185">Reference proteome</keyword>
<evidence type="ECO:0000313" key="3">
    <source>
        <dbReference type="Proteomes" id="UP001179361"/>
    </source>
</evidence>
<accession>A0ABS8Q9T7</accession>
<dbReference type="RefSeq" id="WP_231059810.1">
    <property type="nucleotide sequence ID" value="NZ_JAJNOC010000007.1"/>
</dbReference>
<organism evidence="2 3">
    <name type="scientific">Massilia phyllostachyos</name>
    <dbReference type="NCBI Taxonomy" id="2898585"/>
    <lineage>
        <taxon>Bacteria</taxon>
        <taxon>Pseudomonadati</taxon>
        <taxon>Pseudomonadota</taxon>
        <taxon>Betaproteobacteria</taxon>
        <taxon>Burkholderiales</taxon>
        <taxon>Oxalobacteraceae</taxon>
        <taxon>Telluria group</taxon>
        <taxon>Massilia</taxon>
    </lineage>
</organism>
<dbReference type="EMBL" id="JAJNOC010000007">
    <property type="protein sequence ID" value="MCD2518524.1"/>
    <property type="molecule type" value="Genomic_DNA"/>
</dbReference>
<dbReference type="InterPro" id="IPR025091">
    <property type="entry name" value="DUF4019"/>
</dbReference>
<proteinExistence type="predicted"/>
<keyword evidence="1" id="KW-0732">Signal</keyword>
<evidence type="ECO:0000313" key="2">
    <source>
        <dbReference type="EMBL" id="MCD2518524.1"/>
    </source>
</evidence>
<dbReference type="Pfam" id="PF13211">
    <property type="entry name" value="DUF4019"/>
    <property type="match status" value="1"/>
</dbReference>
<sequence length="150" mass="15482">MRLAAAALLSLAFVVAPAGAQDDVQKAKEDAAVVAASTEAAVKAAASWLTIVDAGKYGDSWSAAASALRGAVTQAKWEEGLRAVRAPIGAAGARTLTSSHYTHALPGAPAGEYVVLQYSTEFAGKPGSTEMVVPMREPDGSWKVSGYYIR</sequence>
<protein>
    <submittedName>
        <fullName evidence="2">DUF4019 domain-containing protein</fullName>
    </submittedName>
</protein>